<dbReference type="Proteomes" id="UP001328107">
    <property type="component" value="Unassembled WGS sequence"/>
</dbReference>
<dbReference type="AlphaFoldDB" id="A0AAN4ZLH8"/>
<reference evidence="2" key="1">
    <citation type="submission" date="2022-10" db="EMBL/GenBank/DDBJ databases">
        <title>Genome assembly of Pristionchus species.</title>
        <authorList>
            <person name="Yoshida K."/>
            <person name="Sommer R.J."/>
        </authorList>
    </citation>
    <scope>NUCLEOTIDE SEQUENCE [LARGE SCALE GENOMIC DNA]</scope>
    <source>
        <strain evidence="2">RS5460</strain>
    </source>
</reference>
<evidence type="ECO:0000313" key="2">
    <source>
        <dbReference type="Proteomes" id="UP001328107"/>
    </source>
</evidence>
<gene>
    <name evidence="1" type="ORF">PMAYCL1PPCAC_11411</name>
</gene>
<comment type="caution">
    <text evidence="1">The sequence shown here is derived from an EMBL/GenBank/DDBJ whole genome shotgun (WGS) entry which is preliminary data.</text>
</comment>
<feature type="non-terminal residue" evidence="1">
    <location>
        <position position="133"/>
    </location>
</feature>
<name>A0AAN4ZLH8_9BILA</name>
<dbReference type="EMBL" id="BTRK01000003">
    <property type="protein sequence ID" value="GMR41216.1"/>
    <property type="molecule type" value="Genomic_DNA"/>
</dbReference>
<keyword evidence="2" id="KW-1185">Reference proteome</keyword>
<accession>A0AAN4ZLH8</accession>
<sequence length="133" mass="15492">FRVNKCHSEMEVHNLETCLYSEILSSLNPQTGDTVMEDVGKMIEAKRNLRNRLLNEFVRDDVIIEKQDFMVERCISILDGYSELLHTPWQWMYQATELIIDVGHRMCPSPAIAEKKSTKTKKQLAATEDYHTM</sequence>
<feature type="non-terminal residue" evidence="1">
    <location>
        <position position="1"/>
    </location>
</feature>
<protein>
    <submittedName>
        <fullName evidence="1">Uncharacterized protein</fullName>
    </submittedName>
</protein>
<proteinExistence type="predicted"/>
<evidence type="ECO:0000313" key="1">
    <source>
        <dbReference type="EMBL" id="GMR41216.1"/>
    </source>
</evidence>
<organism evidence="1 2">
    <name type="scientific">Pristionchus mayeri</name>
    <dbReference type="NCBI Taxonomy" id="1317129"/>
    <lineage>
        <taxon>Eukaryota</taxon>
        <taxon>Metazoa</taxon>
        <taxon>Ecdysozoa</taxon>
        <taxon>Nematoda</taxon>
        <taxon>Chromadorea</taxon>
        <taxon>Rhabditida</taxon>
        <taxon>Rhabditina</taxon>
        <taxon>Diplogasteromorpha</taxon>
        <taxon>Diplogasteroidea</taxon>
        <taxon>Neodiplogasteridae</taxon>
        <taxon>Pristionchus</taxon>
    </lineage>
</organism>